<proteinExistence type="predicted"/>
<dbReference type="Pfam" id="PF00440">
    <property type="entry name" value="TetR_N"/>
    <property type="match status" value="1"/>
</dbReference>
<evidence type="ECO:0000256" key="3">
    <source>
        <dbReference type="ARBA" id="ARBA00023163"/>
    </source>
</evidence>
<dbReference type="SUPFAM" id="SSF46689">
    <property type="entry name" value="Homeodomain-like"/>
    <property type="match status" value="1"/>
</dbReference>
<keyword evidence="2 4" id="KW-0238">DNA-binding</keyword>
<dbReference type="InterPro" id="IPR009057">
    <property type="entry name" value="Homeodomain-like_sf"/>
</dbReference>
<dbReference type="Pfam" id="PF16925">
    <property type="entry name" value="TetR_C_13"/>
    <property type="match status" value="1"/>
</dbReference>
<dbReference type="InterPro" id="IPR023772">
    <property type="entry name" value="DNA-bd_HTH_TetR-type_CS"/>
</dbReference>
<dbReference type="Proteomes" id="UP000305546">
    <property type="component" value="Unassembled WGS sequence"/>
</dbReference>
<evidence type="ECO:0000256" key="2">
    <source>
        <dbReference type="ARBA" id="ARBA00023125"/>
    </source>
</evidence>
<dbReference type="RefSeq" id="WP_139098162.1">
    <property type="nucleotide sequence ID" value="NZ_VDFW01000016.1"/>
</dbReference>
<dbReference type="PANTHER" id="PTHR47506">
    <property type="entry name" value="TRANSCRIPTIONAL REGULATORY PROTEIN"/>
    <property type="match status" value="1"/>
</dbReference>
<dbReference type="PROSITE" id="PS01081">
    <property type="entry name" value="HTH_TETR_1"/>
    <property type="match status" value="1"/>
</dbReference>
<dbReference type="PROSITE" id="PS50977">
    <property type="entry name" value="HTH_TETR_2"/>
    <property type="match status" value="1"/>
</dbReference>
<gene>
    <name evidence="6" type="ORF">FG385_19350</name>
</gene>
<dbReference type="InterPro" id="IPR001647">
    <property type="entry name" value="HTH_TetR"/>
</dbReference>
<feature type="DNA-binding region" description="H-T-H motif" evidence="4">
    <location>
        <begin position="29"/>
        <end position="48"/>
    </location>
</feature>
<name>A0A5C4M0B0_9PSEU</name>
<dbReference type="SUPFAM" id="SSF48498">
    <property type="entry name" value="Tetracyclin repressor-like, C-terminal domain"/>
    <property type="match status" value="1"/>
</dbReference>
<comment type="caution">
    <text evidence="6">The sequence shown here is derived from an EMBL/GenBank/DDBJ whole genome shotgun (WGS) entry which is preliminary data.</text>
</comment>
<dbReference type="AlphaFoldDB" id="A0A5C4M0B0"/>
<organism evidence="6 7">
    <name type="scientific">Amycolatopsis alkalitolerans</name>
    <dbReference type="NCBI Taxonomy" id="2547244"/>
    <lineage>
        <taxon>Bacteria</taxon>
        <taxon>Bacillati</taxon>
        <taxon>Actinomycetota</taxon>
        <taxon>Actinomycetes</taxon>
        <taxon>Pseudonocardiales</taxon>
        <taxon>Pseudonocardiaceae</taxon>
        <taxon>Amycolatopsis</taxon>
    </lineage>
</organism>
<evidence type="ECO:0000256" key="1">
    <source>
        <dbReference type="ARBA" id="ARBA00023015"/>
    </source>
</evidence>
<dbReference type="OrthoDB" id="9805134at2"/>
<evidence type="ECO:0000313" key="6">
    <source>
        <dbReference type="EMBL" id="TNC24209.1"/>
    </source>
</evidence>
<dbReference type="Gene3D" id="1.10.10.60">
    <property type="entry name" value="Homeodomain-like"/>
    <property type="match status" value="1"/>
</dbReference>
<keyword evidence="7" id="KW-1185">Reference proteome</keyword>
<dbReference type="InterPro" id="IPR036271">
    <property type="entry name" value="Tet_transcr_reg_TetR-rel_C_sf"/>
</dbReference>
<feature type="domain" description="HTH tetR-type" evidence="5">
    <location>
        <begin position="6"/>
        <end position="66"/>
    </location>
</feature>
<keyword evidence="3" id="KW-0804">Transcription</keyword>
<accession>A0A5C4M0B0</accession>
<evidence type="ECO:0000259" key="5">
    <source>
        <dbReference type="PROSITE" id="PS50977"/>
    </source>
</evidence>
<protein>
    <submittedName>
        <fullName evidence="6">TetR/AcrR family transcriptional regulator</fullName>
    </submittedName>
</protein>
<dbReference type="GO" id="GO:0003677">
    <property type="term" value="F:DNA binding"/>
    <property type="evidence" value="ECO:0007669"/>
    <property type="project" value="UniProtKB-UniRule"/>
</dbReference>
<dbReference type="InterPro" id="IPR011075">
    <property type="entry name" value="TetR_C"/>
</dbReference>
<evidence type="ECO:0000256" key="4">
    <source>
        <dbReference type="PROSITE-ProRule" id="PRU00335"/>
    </source>
</evidence>
<dbReference type="PANTHER" id="PTHR47506:SF10">
    <property type="entry name" value="TRANSCRIPTIONAL REGULATORY PROTEIN"/>
    <property type="match status" value="1"/>
</dbReference>
<sequence>MGRTRSFDLDDALDTAVEMFWRQGFEATSIQNLCQAMEIQPGSVYAAFGSKRELFVATVRRYVETVSADAAERLTGVESGLQGLRDYFAHLVDAMVEGKRRWGCLITNSLVELTQRDPELAGLLTEHLARLRAAFAAALARAAGDGELRPGAGPESAGLLVAVVQGMNVLAKTRPGRAELQAVADSALAGLTP</sequence>
<keyword evidence="1" id="KW-0805">Transcription regulation</keyword>
<dbReference type="Gene3D" id="1.10.357.10">
    <property type="entry name" value="Tetracycline Repressor, domain 2"/>
    <property type="match status" value="1"/>
</dbReference>
<evidence type="ECO:0000313" key="7">
    <source>
        <dbReference type="Proteomes" id="UP000305546"/>
    </source>
</evidence>
<dbReference type="EMBL" id="VDFW01000016">
    <property type="protein sequence ID" value="TNC24209.1"/>
    <property type="molecule type" value="Genomic_DNA"/>
</dbReference>
<reference evidence="6 7" key="1">
    <citation type="submission" date="2019-06" db="EMBL/GenBank/DDBJ databases">
        <title>Amycolatopsis alkalitolerans sp. nov., isolated from Gastrodia elata Blume.</title>
        <authorList>
            <person name="Narsing Rao M.P."/>
            <person name="Li W.J."/>
        </authorList>
    </citation>
    <scope>NUCLEOTIDE SEQUENCE [LARGE SCALE GENOMIC DNA]</scope>
    <source>
        <strain evidence="6 7">SYSUP0005</strain>
    </source>
</reference>